<gene>
    <name evidence="1" type="ORF">S01H1_84665</name>
</gene>
<evidence type="ECO:0000313" key="1">
    <source>
        <dbReference type="EMBL" id="GAG43507.1"/>
    </source>
</evidence>
<feature type="non-terminal residue" evidence="1">
    <location>
        <position position="123"/>
    </location>
</feature>
<name>X0Y897_9ZZZZ</name>
<dbReference type="PANTHER" id="PTHR11203:SF37">
    <property type="entry name" value="INTEGRATOR COMPLEX SUBUNIT 11"/>
    <property type="match status" value="1"/>
</dbReference>
<proteinExistence type="predicted"/>
<dbReference type="SUPFAM" id="SSF56281">
    <property type="entry name" value="Metallo-hydrolase/oxidoreductase"/>
    <property type="match status" value="1"/>
</dbReference>
<dbReference type="GO" id="GO:0004521">
    <property type="term" value="F:RNA endonuclease activity"/>
    <property type="evidence" value="ECO:0007669"/>
    <property type="project" value="TreeGrafter"/>
</dbReference>
<accession>X0Y897</accession>
<evidence type="ECO:0008006" key="2">
    <source>
        <dbReference type="Google" id="ProtNLM"/>
    </source>
</evidence>
<dbReference type="Gene3D" id="3.60.15.10">
    <property type="entry name" value="Ribonuclease Z/Hydroxyacylglutathione hydrolase-like"/>
    <property type="match status" value="1"/>
</dbReference>
<dbReference type="PANTHER" id="PTHR11203">
    <property type="entry name" value="CLEAVAGE AND POLYADENYLATION SPECIFICITY FACTOR FAMILY MEMBER"/>
    <property type="match status" value="1"/>
</dbReference>
<comment type="caution">
    <text evidence="1">The sequence shown here is derived from an EMBL/GenBank/DDBJ whole genome shotgun (WGS) entry which is preliminary data.</text>
</comment>
<dbReference type="AlphaFoldDB" id="X0Y897"/>
<dbReference type="InterPro" id="IPR036866">
    <property type="entry name" value="RibonucZ/Hydroxyglut_hydro"/>
</dbReference>
<protein>
    <recommendedName>
        <fullName evidence="2">Beta-Casp domain-containing protein</fullName>
    </recommendedName>
</protein>
<organism evidence="1">
    <name type="scientific">marine sediment metagenome</name>
    <dbReference type="NCBI Taxonomy" id="412755"/>
    <lineage>
        <taxon>unclassified sequences</taxon>
        <taxon>metagenomes</taxon>
        <taxon>ecological metagenomes</taxon>
    </lineage>
</organism>
<feature type="non-terminal residue" evidence="1">
    <location>
        <position position="1"/>
    </location>
</feature>
<reference evidence="1" key="1">
    <citation type="journal article" date="2014" name="Front. Microbiol.">
        <title>High frequency of phylogenetically diverse reductive dehalogenase-homologous genes in deep subseafloor sedimentary metagenomes.</title>
        <authorList>
            <person name="Kawai M."/>
            <person name="Futagami T."/>
            <person name="Toyoda A."/>
            <person name="Takaki Y."/>
            <person name="Nishi S."/>
            <person name="Hori S."/>
            <person name="Arai W."/>
            <person name="Tsubouchi T."/>
            <person name="Morono Y."/>
            <person name="Uchiyama I."/>
            <person name="Ito T."/>
            <person name="Fujiyama A."/>
            <person name="Inagaki F."/>
            <person name="Takami H."/>
        </authorList>
    </citation>
    <scope>NUCLEOTIDE SEQUENCE</scope>
    <source>
        <strain evidence="1">Expedition CK06-06</strain>
    </source>
</reference>
<sequence>AWRNKKKITRHKKALPLYTVENARDALNLVSPTQYGHWQEIGDDLRFRYHVVGHILGAAAVEIEVRQNGRKSTILFSGDVGRYGNPLTIDPAEPPTCDYLVCESTYGGRLHEPEDPRAMFIDL</sequence>
<dbReference type="EMBL" id="BARS01057867">
    <property type="protein sequence ID" value="GAG43507.1"/>
    <property type="molecule type" value="Genomic_DNA"/>
</dbReference>
<dbReference type="InterPro" id="IPR050698">
    <property type="entry name" value="MBL"/>
</dbReference>